<dbReference type="Gene3D" id="3.30.1330.40">
    <property type="entry name" value="RutC-like"/>
    <property type="match status" value="1"/>
</dbReference>
<dbReference type="GO" id="GO:0019239">
    <property type="term" value="F:deaminase activity"/>
    <property type="evidence" value="ECO:0007669"/>
    <property type="project" value="TreeGrafter"/>
</dbReference>
<keyword evidence="4" id="KW-1185">Reference proteome</keyword>
<organism evidence="3 4">
    <name type="scientific">Pseudogemmatithrix spongiicola</name>
    <dbReference type="NCBI Taxonomy" id="3062599"/>
    <lineage>
        <taxon>Bacteria</taxon>
        <taxon>Pseudomonadati</taxon>
        <taxon>Gemmatimonadota</taxon>
        <taxon>Gemmatimonadia</taxon>
        <taxon>Gemmatimonadales</taxon>
        <taxon>Gemmatimonadaceae</taxon>
        <taxon>Pseudogemmatithrix</taxon>
    </lineage>
</organism>
<proteinExistence type="inferred from homology"/>
<dbReference type="KEGG" id="pspc:Strain318_001618"/>
<dbReference type="EMBL" id="CP130613">
    <property type="protein sequence ID" value="WKW15242.1"/>
    <property type="molecule type" value="Genomic_DNA"/>
</dbReference>
<dbReference type="InterPro" id="IPR006175">
    <property type="entry name" value="YjgF/YER057c/UK114"/>
</dbReference>
<keyword evidence="3" id="KW-0378">Hydrolase</keyword>
<reference evidence="3" key="1">
    <citation type="submission" date="2023-07" db="EMBL/GenBank/DDBJ databases">
        <authorList>
            <person name="Haufschild T."/>
            <person name="Kallscheuer N."/>
            <person name="Hammer J."/>
            <person name="Kohn T."/>
            <person name="Kabuu M."/>
            <person name="Jogler M."/>
            <person name="Wohfarth N."/>
            <person name="Heuer A."/>
            <person name="Rohde M."/>
            <person name="van Teeseling M.C.F."/>
            <person name="Jogler C."/>
        </authorList>
    </citation>
    <scope>NUCLEOTIDE SEQUENCE</scope>
    <source>
        <strain evidence="2">Strain 138</strain>
        <strain evidence="3">Strain 318</strain>
    </source>
</reference>
<dbReference type="NCBIfam" id="TIGR00004">
    <property type="entry name" value="Rid family detoxifying hydrolase"/>
    <property type="match status" value="1"/>
</dbReference>
<name>A0AA49K0M3_9BACT</name>
<gene>
    <name evidence="2" type="ORF">Strain138_001619</name>
    <name evidence="3" type="ORF">Strain318_001618</name>
</gene>
<dbReference type="CDD" id="cd00448">
    <property type="entry name" value="YjgF_YER057c_UK114_family"/>
    <property type="match status" value="1"/>
</dbReference>
<dbReference type="EMBL" id="CP130612">
    <property type="protein sequence ID" value="WKW12335.1"/>
    <property type="molecule type" value="Genomic_DNA"/>
</dbReference>
<evidence type="ECO:0000313" key="2">
    <source>
        <dbReference type="EMBL" id="WKW12335.1"/>
    </source>
</evidence>
<dbReference type="Pfam" id="PF01042">
    <property type="entry name" value="Ribonuc_L-PSP"/>
    <property type="match status" value="1"/>
</dbReference>
<accession>A0AA49JUV2</accession>
<evidence type="ECO:0000313" key="4">
    <source>
        <dbReference type="Proteomes" id="UP001229955"/>
    </source>
</evidence>
<dbReference type="AlphaFoldDB" id="A0AA49K0M3"/>
<dbReference type="RefSeq" id="WP_367885212.1">
    <property type="nucleotide sequence ID" value="NZ_CP130612.1"/>
</dbReference>
<dbReference type="FunFam" id="3.30.1330.40:FF:000001">
    <property type="entry name" value="L-PSP family endoribonuclease"/>
    <property type="match status" value="1"/>
</dbReference>
<dbReference type="Proteomes" id="UP001229955">
    <property type="component" value="Chromosome"/>
</dbReference>
<protein>
    <submittedName>
        <fullName evidence="3">Rid family detoxifying hydrolase</fullName>
    </submittedName>
</protein>
<comment type="similarity">
    <text evidence="1">Belongs to the RutC family.</text>
</comment>
<evidence type="ECO:0000313" key="3">
    <source>
        <dbReference type="EMBL" id="WKW15242.1"/>
    </source>
</evidence>
<dbReference type="InterPro" id="IPR006056">
    <property type="entry name" value="RidA"/>
</dbReference>
<sequence length="128" mass="13572">MTNRQPVSAADAPKAIGPYSQAIWSGQELFCSGQTPIDPATGKLIDGDVTAQTHRVFDNLAAVLVAAGLTLDHAIKCNVYLVDMADFAAMNAAYQTRFSAPFPARTTVAVAGLPLNARVEIELIARRA</sequence>
<dbReference type="SUPFAM" id="SSF55298">
    <property type="entry name" value="YjgF-like"/>
    <property type="match status" value="1"/>
</dbReference>
<dbReference type="GO" id="GO:0005829">
    <property type="term" value="C:cytosol"/>
    <property type="evidence" value="ECO:0007669"/>
    <property type="project" value="TreeGrafter"/>
</dbReference>
<evidence type="ECO:0000256" key="1">
    <source>
        <dbReference type="ARBA" id="ARBA00010552"/>
    </source>
</evidence>
<dbReference type="InterPro" id="IPR035959">
    <property type="entry name" value="RutC-like_sf"/>
</dbReference>
<dbReference type="PANTHER" id="PTHR11803">
    <property type="entry name" value="2-IMINOBUTANOATE/2-IMINOPROPANOATE DEAMINASE RIDA"/>
    <property type="match status" value="1"/>
</dbReference>
<dbReference type="PANTHER" id="PTHR11803:SF39">
    <property type="entry name" value="2-IMINOBUTANOATE_2-IMINOPROPANOATE DEAMINASE"/>
    <property type="match status" value="1"/>
</dbReference>
<accession>A0AA49K0M3</accession>